<dbReference type="STRING" id="134601.AFA91_19570"/>
<dbReference type="InterPro" id="IPR014710">
    <property type="entry name" value="RmlC-like_jellyroll"/>
</dbReference>
<dbReference type="CDD" id="cd02233">
    <property type="entry name" value="cupin_HNL-like"/>
    <property type="match status" value="1"/>
</dbReference>
<dbReference type="InterPro" id="IPR047263">
    <property type="entry name" value="HNL-like_cupin"/>
</dbReference>
<feature type="domain" description="Cupin type-2" evidence="1">
    <location>
        <begin position="44"/>
        <end position="98"/>
    </location>
</feature>
<dbReference type="PATRIC" id="fig|134601.6.peg.4053"/>
<gene>
    <name evidence="2" type="ORF">AFA91_19570</name>
</gene>
<organism evidence="2 3">
    <name type="scientific">Mycolicibacterium goodii</name>
    <name type="common">Mycobacterium goodii</name>
    <dbReference type="NCBI Taxonomy" id="134601"/>
    <lineage>
        <taxon>Bacteria</taxon>
        <taxon>Bacillati</taxon>
        <taxon>Actinomycetota</taxon>
        <taxon>Actinomycetes</taxon>
        <taxon>Mycobacteriales</taxon>
        <taxon>Mycobacteriaceae</taxon>
        <taxon>Mycolicibacterium</taxon>
    </lineage>
</organism>
<dbReference type="InterPro" id="IPR013096">
    <property type="entry name" value="Cupin_2"/>
</dbReference>
<name>A0A0K0X8M1_MYCGD</name>
<reference evidence="2 3" key="1">
    <citation type="submission" date="2015-07" db="EMBL/GenBank/DDBJ databases">
        <title>Complete genome sequence of Mycobacterium goodii X7B, a facultative thermophilic biodesulfurizing bacterium.</title>
        <authorList>
            <person name="Yu B."/>
            <person name="Li F."/>
            <person name="Xu P."/>
        </authorList>
    </citation>
    <scope>NUCLEOTIDE SEQUENCE [LARGE SCALE GENOMIC DNA]</scope>
    <source>
        <strain evidence="2 3">X7B</strain>
    </source>
</reference>
<dbReference type="Gene3D" id="2.60.120.10">
    <property type="entry name" value="Jelly Rolls"/>
    <property type="match status" value="1"/>
</dbReference>
<protein>
    <recommendedName>
        <fullName evidence="1">Cupin type-2 domain-containing protein</fullName>
    </recommendedName>
</protein>
<dbReference type="InterPro" id="IPR011051">
    <property type="entry name" value="RmlC_Cupin_sf"/>
</dbReference>
<evidence type="ECO:0000259" key="1">
    <source>
        <dbReference type="Pfam" id="PF07883"/>
    </source>
</evidence>
<dbReference type="Proteomes" id="UP000062255">
    <property type="component" value="Chromosome"/>
</dbReference>
<proteinExistence type="predicted"/>
<dbReference type="KEGG" id="mgo:AFA91_19570"/>
<accession>A0A0K0X8M1</accession>
<dbReference type="PANTHER" id="PTHR43698:SF1">
    <property type="entry name" value="BLL4564 PROTEIN"/>
    <property type="match status" value="1"/>
</dbReference>
<dbReference type="EMBL" id="CP012150">
    <property type="protein sequence ID" value="AKS33726.1"/>
    <property type="molecule type" value="Genomic_DNA"/>
</dbReference>
<dbReference type="AlphaFoldDB" id="A0A0K0X8M1"/>
<evidence type="ECO:0000313" key="2">
    <source>
        <dbReference type="EMBL" id="AKS33726.1"/>
    </source>
</evidence>
<evidence type="ECO:0000313" key="3">
    <source>
        <dbReference type="Proteomes" id="UP000062255"/>
    </source>
</evidence>
<sequence>MATYERGRNDAPAEPGTKVCATTGDVLIDNILTAEGISVNGAMFKPGQHTFWHSHENGQLFIVNSGKGIIATRDGDAHVVKAGDVVYTPAGEEHWHGAAPDCFVTYTSASLGKTSFAEPVEPEEYERHWDS</sequence>
<dbReference type="SUPFAM" id="SSF51182">
    <property type="entry name" value="RmlC-like cupins"/>
    <property type="match status" value="1"/>
</dbReference>
<dbReference type="Pfam" id="PF07883">
    <property type="entry name" value="Cupin_2"/>
    <property type="match status" value="1"/>
</dbReference>
<dbReference type="PANTHER" id="PTHR43698">
    <property type="entry name" value="RIBD C-TERMINAL DOMAIN CONTAINING PROTEIN"/>
    <property type="match status" value="1"/>
</dbReference>